<evidence type="ECO:0000256" key="5">
    <source>
        <dbReference type="SAM" id="SignalP"/>
    </source>
</evidence>
<comment type="caution">
    <text evidence="6">The sequence shown here is derived from an EMBL/GenBank/DDBJ whole genome shotgun (WGS) entry which is preliminary data.</text>
</comment>
<feature type="compositionally biased region" description="Low complexity" evidence="3">
    <location>
        <begin position="782"/>
        <end position="792"/>
    </location>
</feature>
<feature type="compositionally biased region" description="Polar residues" evidence="3">
    <location>
        <begin position="668"/>
        <end position="680"/>
    </location>
</feature>
<dbReference type="Gene3D" id="2.120.10.80">
    <property type="entry name" value="Kelch-type beta propeller"/>
    <property type="match status" value="1"/>
</dbReference>
<proteinExistence type="predicted"/>
<protein>
    <recommendedName>
        <fullName evidence="8">Kelch repeat-containing protein</fullName>
    </recommendedName>
</protein>
<dbReference type="SUPFAM" id="SSF117281">
    <property type="entry name" value="Kelch motif"/>
    <property type="match status" value="1"/>
</dbReference>
<evidence type="ECO:0000256" key="4">
    <source>
        <dbReference type="SAM" id="Phobius"/>
    </source>
</evidence>
<keyword evidence="5" id="KW-0732">Signal</keyword>
<keyword evidence="1" id="KW-0880">Kelch repeat</keyword>
<evidence type="ECO:0008006" key="8">
    <source>
        <dbReference type="Google" id="ProtNLM"/>
    </source>
</evidence>
<feature type="signal peptide" evidence="5">
    <location>
        <begin position="1"/>
        <end position="21"/>
    </location>
</feature>
<gene>
    <name evidence="6" type="ORF">B0T26DRAFT_757823</name>
</gene>
<dbReference type="EMBL" id="JAUIRO010000009">
    <property type="protein sequence ID" value="KAK0701845.1"/>
    <property type="molecule type" value="Genomic_DNA"/>
</dbReference>
<feature type="compositionally biased region" description="Basic and acidic residues" evidence="3">
    <location>
        <begin position="870"/>
        <end position="880"/>
    </location>
</feature>
<accession>A0AA39ZQJ1</accession>
<name>A0AA39ZQJ1_9PEZI</name>
<feature type="compositionally biased region" description="Low complexity" evidence="3">
    <location>
        <begin position="681"/>
        <end position="701"/>
    </location>
</feature>
<reference evidence="6" key="1">
    <citation type="submission" date="2023-06" db="EMBL/GenBank/DDBJ databases">
        <title>Genome-scale phylogeny and comparative genomics of the fungal order Sordariales.</title>
        <authorList>
            <consortium name="Lawrence Berkeley National Laboratory"/>
            <person name="Hensen N."/>
            <person name="Bonometti L."/>
            <person name="Westerberg I."/>
            <person name="Brannstrom I.O."/>
            <person name="Guillou S."/>
            <person name="Cros-Aarteil S."/>
            <person name="Calhoun S."/>
            <person name="Haridas S."/>
            <person name="Kuo A."/>
            <person name="Mondo S."/>
            <person name="Pangilinan J."/>
            <person name="Riley R."/>
            <person name="LaButti K."/>
            <person name="Andreopoulos B."/>
            <person name="Lipzen A."/>
            <person name="Chen C."/>
            <person name="Yanf M."/>
            <person name="Daum C."/>
            <person name="Ng V."/>
            <person name="Clum A."/>
            <person name="Steindorff A."/>
            <person name="Ohm R."/>
            <person name="Martin F."/>
            <person name="Silar P."/>
            <person name="Natvig D."/>
            <person name="Lalanne C."/>
            <person name="Gautier V."/>
            <person name="Ament-velasquez S.L."/>
            <person name="Kruys A."/>
            <person name="Hutchinson M.I."/>
            <person name="Powell A.J."/>
            <person name="Barry K."/>
            <person name="Miller A.N."/>
            <person name="Grigoriev I.V."/>
            <person name="Debuchy R."/>
            <person name="Gladieux P."/>
            <person name="Thoren M.H."/>
            <person name="Johannesson H."/>
        </authorList>
    </citation>
    <scope>NUCLEOTIDE SEQUENCE</scope>
    <source>
        <strain evidence="6">SMH2392-1A</strain>
    </source>
</reference>
<keyword evidence="7" id="KW-1185">Reference proteome</keyword>
<dbReference type="InterPro" id="IPR015915">
    <property type="entry name" value="Kelch-typ_b-propeller"/>
</dbReference>
<dbReference type="PANTHER" id="PTHR46228:SF2">
    <property type="entry name" value="KELCH REPEAT PROTEIN (AFU_ORTHOLOGUE AFUA_4G14350)"/>
    <property type="match status" value="1"/>
</dbReference>
<feature type="compositionally biased region" description="Gly residues" evidence="3">
    <location>
        <begin position="734"/>
        <end position="743"/>
    </location>
</feature>
<dbReference type="Proteomes" id="UP001172101">
    <property type="component" value="Unassembled WGS sequence"/>
</dbReference>
<dbReference type="GeneID" id="85329582"/>
<dbReference type="AlphaFoldDB" id="A0AA39ZQJ1"/>
<dbReference type="PANTHER" id="PTHR46228">
    <property type="entry name" value="KELCH DOMAIN-CONTAINING PROTEIN"/>
    <property type="match status" value="1"/>
</dbReference>
<evidence type="ECO:0000256" key="1">
    <source>
        <dbReference type="ARBA" id="ARBA00022441"/>
    </source>
</evidence>
<sequence>MLGPGLGALAVVTAYASVARGQSTWPSNQVDTTLCQWQQPRAAVVQDTVYMDGGRLWWLPGFDDGTLGPITSDDNPLGLVYTLNFSKPFNTTQNITALFNTISKAPAGSAANNLAPNYYDGAMLANNDEWVLYGGLLKKTSGLSDPDADEALAYQKYQYGPQRDSFEPGFAKVNLPVNMTRYIAYGGAASAPSENKAWYFSGMHSPSFGPIYEAGTNLSQTAVDVSNTLITLNMSVQGKESFTNDSLPSDIPGRANPELVWVPVGAQGILVALGGVVLPSFISPTRTISANITESEAQSPGFMSTINVYDVAGNKWYNQQTVDGPGQLTRGCAVVATAQDRSSFNIYYYGGYDGLKETSPHSDDVWILSLPSFTWTKIAGSKQGRAGHKCFMPYPDQMMVIGGSPTIPDTVSPLTCLTEPIRLFNVSSGAWMTSYDPAKYSNYSVPSGISDKIGGSATGGATATAPSPSGFASTGLAQVFATPYPTSKLTRFYPYASAAPANNTNPNTPAASDQPSGGGVPAFLPPVLGVVLGLVFLTMIAVLILLWRRRRLFKARMSDTETEDTNGHRIMSWMRGQTLTSEAKAPTVTTSDELSSSPADVESIVVPRSTIVEAMNTEVQRPPVELDDTSPRAELHDTPVSHIDVLNRYSRLGDNPVPGFGFGTLNNPSSYSSSTQQIDHASSLSRSTASRSVAGMTASSPSPQPPTPQLPSAEPSPPPPEFQPDANLLANLGTGTGTTGSGSGTSATVASSPTITMANRNTRVLSGISNLSERDRAHLRQVSDTTVSSVTTGAGGDRILSPSVPIVETPLESPGASSQRTILAISPPTVGITEEAEDYLDARSSLQRQHTAGTAAGTPTSPLRRSVFTESREDMNDTSRRGGGPSAS</sequence>
<feature type="region of interest" description="Disordered" evidence="3">
    <location>
        <begin position="668"/>
        <end position="755"/>
    </location>
</feature>
<keyword evidence="2" id="KW-0677">Repeat</keyword>
<keyword evidence="4" id="KW-0812">Transmembrane</keyword>
<feature type="compositionally biased region" description="Pro residues" evidence="3">
    <location>
        <begin position="702"/>
        <end position="722"/>
    </location>
</feature>
<organism evidence="6 7">
    <name type="scientific">Lasiosphaeria miniovina</name>
    <dbReference type="NCBI Taxonomy" id="1954250"/>
    <lineage>
        <taxon>Eukaryota</taxon>
        <taxon>Fungi</taxon>
        <taxon>Dikarya</taxon>
        <taxon>Ascomycota</taxon>
        <taxon>Pezizomycotina</taxon>
        <taxon>Sordariomycetes</taxon>
        <taxon>Sordariomycetidae</taxon>
        <taxon>Sordariales</taxon>
        <taxon>Lasiosphaeriaceae</taxon>
        <taxon>Lasiosphaeria</taxon>
    </lineage>
</organism>
<keyword evidence="4" id="KW-1133">Transmembrane helix</keyword>
<feature type="region of interest" description="Disordered" evidence="3">
    <location>
        <begin position="776"/>
        <end position="802"/>
    </location>
</feature>
<evidence type="ECO:0000256" key="3">
    <source>
        <dbReference type="SAM" id="MobiDB-lite"/>
    </source>
</evidence>
<evidence type="ECO:0000313" key="6">
    <source>
        <dbReference type="EMBL" id="KAK0701845.1"/>
    </source>
</evidence>
<evidence type="ECO:0000256" key="2">
    <source>
        <dbReference type="ARBA" id="ARBA00022737"/>
    </source>
</evidence>
<keyword evidence="4" id="KW-0472">Membrane</keyword>
<evidence type="ECO:0000313" key="7">
    <source>
        <dbReference type="Proteomes" id="UP001172101"/>
    </source>
</evidence>
<dbReference type="RefSeq" id="XP_060289509.1">
    <property type="nucleotide sequence ID" value="XM_060446312.1"/>
</dbReference>
<feature type="transmembrane region" description="Helical" evidence="4">
    <location>
        <begin position="523"/>
        <end position="547"/>
    </location>
</feature>
<feature type="chain" id="PRO_5041358343" description="Kelch repeat-containing protein" evidence="5">
    <location>
        <begin position="22"/>
        <end position="888"/>
    </location>
</feature>
<feature type="region of interest" description="Disordered" evidence="3">
    <location>
        <begin position="834"/>
        <end position="888"/>
    </location>
</feature>